<dbReference type="AlphaFoldDB" id="A0A645HBE2"/>
<accession>A0A645HBE2</accession>
<name>A0A645HBE2_9ZZZZ</name>
<sequence>MNHKDPTGYKKIVVKTWIVASMLDAILFMATSGGSLSFSAVGLALKKLATGKSTKKLAEKLLFGKVVPVFIRGYKNIFLTAVRKVIKRATGVAVVGLNIRLVDVALGRLKRYNIGNIAGMFLSWGSFASGVLDLSDGKLDGKITIKT</sequence>
<keyword evidence="1" id="KW-1133">Transmembrane helix</keyword>
<feature type="transmembrane region" description="Helical" evidence="1">
    <location>
        <begin position="25"/>
        <end position="45"/>
    </location>
</feature>
<comment type="caution">
    <text evidence="2">The sequence shown here is derived from an EMBL/GenBank/DDBJ whole genome shotgun (WGS) entry which is preliminary data.</text>
</comment>
<dbReference type="EMBL" id="VSSQ01090452">
    <property type="protein sequence ID" value="MPN36361.1"/>
    <property type="molecule type" value="Genomic_DNA"/>
</dbReference>
<keyword evidence="1" id="KW-0812">Transmembrane</keyword>
<proteinExistence type="predicted"/>
<evidence type="ECO:0000313" key="2">
    <source>
        <dbReference type="EMBL" id="MPN36361.1"/>
    </source>
</evidence>
<organism evidence="2">
    <name type="scientific">bioreactor metagenome</name>
    <dbReference type="NCBI Taxonomy" id="1076179"/>
    <lineage>
        <taxon>unclassified sequences</taxon>
        <taxon>metagenomes</taxon>
        <taxon>ecological metagenomes</taxon>
    </lineage>
</organism>
<protein>
    <submittedName>
        <fullName evidence="2">Uncharacterized protein</fullName>
    </submittedName>
</protein>
<evidence type="ECO:0000256" key="1">
    <source>
        <dbReference type="SAM" id="Phobius"/>
    </source>
</evidence>
<reference evidence="2" key="1">
    <citation type="submission" date="2019-08" db="EMBL/GenBank/DDBJ databases">
        <authorList>
            <person name="Kucharzyk K."/>
            <person name="Murdoch R.W."/>
            <person name="Higgins S."/>
            <person name="Loffler F."/>
        </authorList>
    </citation>
    <scope>NUCLEOTIDE SEQUENCE</scope>
</reference>
<gene>
    <name evidence="2" type="ORF">SDC9_183870</name>
</gene>
<keyword evidence="1" id="KW-0472">Membrane</keyword>